<feature type="transmembrane region" description="Helical" evidence="1">
    <location>
        <begin position="393"/>
        <end position="412"/>
    </location>
</feature>
<feature type="transmembrane region" description="Helical" evidence="1">
    <location>
        <begin position="458"/>
        <end position="479"/>
    </location>
</feature>
<evidence type="ECO:0000313" key="3">
    <source>
        <dbReference type="EMBL" id="HIU53385.1"/>
    </source>
</evidence>
<keyword evidence="1" id="KW-1133">Transmembrane helix</keyword>
<dbReference type="PROSITE" id="PS50011">
    <property type="entry name" value="PROTEIN_KINASE_DOM"/>
    <property type="match status" value="1"/>
</dbReference>
<dbReference type="InterPro" id="IPR000719">
    <property type="entry name" value="Prot_kinase_dom"/>
</dbReference>
<feature type="domain" description="Protein kinase" evidence="2">
    <location>
        <begin position="9"/>
        <end position="315"/>
    </location>
</feature>
<dbReference type="EMBL" id="DVNC01000029">
    <property type="protein sequence ID" value="HIU53385.1"/>
    <property type="molecule type" value="Genomic_DNA"/>
</dbReference>
<evidence type="ECO:0000313" key="4">
    <source>
        <dbReference type="Proteomes" id="UP000824107"/>
    </source>
</evidence>
<keyword evidence="1" id="KW-0812">Transmembrane</keyword>
<dbReference type="GO" id="GO:0004672">
    <property type="term" value="F:protein kinase activity"/>
    <property type="evidence" value="ECO:0007669"/>
    <property type="project" value="InterPro"/>
</dbReference>
<reference evidence="3" key="2">
    <citation type="journal article" date="2021" name="PeerJ">
        <title>Extensive microbial diversity within the chicken gut microbiome revealed by metagenomics and culture.</title>
        <authorList>
            <person name="Gilroy R."/>
            <person name="Ravi A."/>
            <person name="Getino M."/>
            <person name="Pursley I."/>
            <person name="Horton D.L."/>
            <person name="Alikhan N.F."/>
            <person name="Baker D."/>
            <person name="Gharbi K."/>
            <person name="Hall N."/>
            <person name="Watson M."/>
            <person name="Adriaenssens E.M."/>
            <person name="Foster-Nyarko E."/>
            <person name="Jarju S."/>
            <person name="Secka A."/>
            <person name="Antonio M."/>
            <person name="Oren A."/>
            <person name="Chaudhuri R.R."/>
            <person name="La Ragione R."/>
            <person name="Hildebrand F."/>
            <person name="Pallen M.J."/>
        </authorList>
    </citation>
    <scope>NUCLEOTIDE SEQUENCE</scope>
    <source>
        <strain evidence="3">ChiW3-316</strain>
    </source>
</reference>
<dbReference type="InterPro" id="IPR011009">
    <property type="entry name" value="Kinase-like_dom_sf"/>
</dbReference>
<evidence type="ECO:0000256" key="1">
    <source>
        <dbReference type="SAM" id="Phobius"/>
    </source>
</evidence>
<name>A0A9D1M4B6_9PROT</name>
<sequence>MTENIDVSPLYNAIYGDGHFEQVRLGSLINKGGAAGKIYLDASHPNSVAKIFHNRGKSATNRKKLEAMLLNRPNFPKTVKDGVECVQIAWPDAILEDENGFCVGYLMPMINMDEAVSLDHLMQKAIRTKLGLPEKYAYRVFAAYNVTSMVAAMHKCGHYIVDLKPSNVSVYKDTMMVAMVDCDGFSIKGENDNRYPAEFVSEEYIYPEGMDLGCDEMGEEQDKFALAVMIFKLLNNGIHPFSGVPRKNDGEMLTIQNRIEEYHYAYGLWPDSYQAPHPYSIHEYFDKKTLELFERAFVKGLERPSAKEWQEHLWTLMHNLKPCKKNPNHVYFTSKGCGLCAAEERFRGTLKDIKKQAETPQMVRGMEISTLSVEHLEKDKAEKQHQNHRLNRIAAAGIAAYLLFFAFLYPMLRPLAADIRQAGLGLQAIMTTFVMLGINSGLHLLLPKFPLLQNKAITQMLQVYAFICIIIVLVSLNHLPGGLFDLTL</sequence>
<dbReference type="Pfam" id="PF00069">
    <property type="entry name" value="Pkinase"/>
    <property type="match status" value="1"/>
</dbReference>
<dbReference type="AlphaFoldDB" id="A0A9D1M4B6"/>
<reference evidence="3" key="1">
    <citation type="submission" date="2020-10" db="EMBL/GenBank/DDBJ databases">
        <authorList>
            <person name="Gilroy R."/>
        </authorList>
    </citation>
    <scope>NUCLEOTIDE SEQUENCE</scope>
    <source>
        <strain evidence="3">ChiW3-316</strain>
    </source>
</reference>
<dbReference type="GO" id="GO:0005524">
    <property type="term" value="F:ATP binding"/>
    <property type="evidence" value="ECO:0007669"/>
    <property type="project" value="InterPro"/>
</dbReference>
<dbReference type="SUPFAM" id="SSF56112">
    <property type="entry name" value="Protein kinase-like (PK-like)"/>
    <property type="match status" value="1"/>
</dbReference>
<dbReference type="Proteomes" id="UP000824107">
    <property type="component" value="Unassembled WGS sequence"/>
</dbReference>
<evidence type="ECO:0000259" key="2">
    <source>
        <dbReference type="PROSITE" id="PS50011"/>
    </source>
</evidence>
<feature type="transmembrane region" description="Helical" evidence="1">
    <location>
        <begin position="424"/>
        <end position="446"/>
    </location>
</feature>
<protein>
    <recommendedName>
        <fullName evidence="2">Protein kinase domain-containing protein</fullName>
    </recommendedName>
</protein>
<accession>A0A9D1M4B6</accession>
<organism evidence="3 4">
    <name type="scientific">Candidatus Scatocola faecipullorum</name>
    <dbReference type="NCBI Taxonomy" id="2840917"/>
    <lineage>
        <taxon>Bacteria</taxon>
        <taxon>Pseudomonadati</taxon>
        <taxon>Pseudomonadota</taxon>
        <taxon>Alphaproteobacteria</taxon>
        <taxon>Rhodospirillales</taxon>
        <taxon>Rhodospirillaceae</taxon>
        <taxon>Rhodospirillaceae incertae sedis</taxon>
        <taxon>Candidatus Scatocola</taxon>
    </lineage>
</organism>
<keyword evidence="1" id="KW-0472">Membrane</keyword>
<proteinExistence type="predicted"/>
<gene>
    <name evidence="3" type="ORF">IAD20_04835</name>
</gene>
<comment type="caution">
    <text evidence="3">The sequence shown here is derived from an EMBL/GenBank/DDBJ whole genome shotgun (WGS) entry which is preliminary data.</text>
</comment>
<dbReference type="Gene3D" id="1.10.510.10">
    <property type="entry name" value="Transferase(Phosphotransferase) domain 1"/>
    <property type="match status" value="1"/>
</dbReference>